<dbReference type="RefSeq" id="WP_194503979.1">
    <property type="nucleotide sequence ID" value="NZ_JADIVZ010000007.1"/>
</dbReference>
<proteinExistence type="inferred from homology"/>
<comment type="cofactor">
    <cofactor evidence="1">
        <name>FMN</name>
        <dbReference type="ChEBI" id="CHEBI:58210"/>
    </cofactor>
</comment>
<keyword evidence="5" id="KW-0560">Oxidoreductase</keyword>
<dbReference type="SUPFAM" id="SSF55469">
    <property type="entry name" value="FMN-dependent nitroreductase-like"/>
    <property type="match status" value="1"/>
</dbReference>
<evidence type="ECO:0000256" key="5">
    <source>
        <dbReference type="ARBA" id="ARBA00023002"/>
    </source>
</evidence>
<dbReference type="EMBL" id="JADIVZ010000007">
    <property type="protein sequence ID" value="MBF4162709.1"/>
    <property type="molecule type" value="Genomic_DNA"/>
</dbReference>
<accession>A0A930V3T9</accession>
<dbReference type="Pfam" id="PF00881">
    <property type="entry name" value="Nitroreductase"/>
    <property type="match status" value="1"/>
</dbReference>
<evidence type="ECO:0000256" key="2">
    <source>
        <dbReference type="ARBA" id="ARBA00007118"/>
    </source>
</evidence>
<comment type="caution">
    <text evidence="7">The sequence shown here is derived from an EMBL/GenBank/DDBJ whole genome shotgun (WGS) entry which is preliminary data.</text>
</comment>
<keyword evidence="3" id="KW-0285">Flavoprotein</keyword>
<keyword evidence="4" id="KW-0288">FMN</keyword>
<name>A0A930V3T9_9ACTN</name>
<dbReference type="InterPro" id="IPR029479">
    <property type="entry name" value="Nitroreductase"/>
</dbReference>
<dbReference type="AlphaFoldDB" id="A0A930V3T9"/>
<evidence type="ECO:0000313" key="8">
    <source>
        <dbReference type="Proteomes" id="UP000656804"/>
    </source>
</evidence>
<evidence type="ECO:0000256" key="3">
    <source>
        <dbReference type="ARBA" id="ARBA00022630"/>
    </source>
</evidence>
<dbReference type="PANTHER" id="PTHR43673">
    <property type="entry name" value="NAD(P)H NITROREDUCTASE YDGI-RELATED"/>
    <property type="match status" value="1"/>
</dbReference>
<dbReference type="PANTHER" id="PTHR43673:SF2">
    <property type="entry name" value="NITROREDUCTASE"/>
    <property type="match status" value="1"/>
</dbReference>
<gene>
    <name evidence="7" type="ORF">ISG29_13510</name>
</gene>
<evidence type="ECO:0000256" key="1">
    <source>
        <dbReference type="ARBA" id="ARBA00001917"/>
    </source>
</evidence>
<organism evidence="7 8">
    <name type="scientific">Nocardioides acrostichi</name>
    <dbReference type="NCBI Taxonomy" id="2784339"/>
    <lineage>
        <taxon>Bacteria</taxon>
        <taxon>Bacillati</taxon>
        <taxon>Actinomycetota</taxon>
        <taxon>Actinomycetes</taxon>
        <taxon>Propionibacteriales</taxon>
        <taxon>Nocardioidaceae</taxon>
        <taxon>Nocardioides</taxon>
    </lineage>
</organism>
<reference evidence="7" key="1">
    <citation type="submission" date="2020-11" db="EMBL/GenBank/DDBJ databases">
        <title>Nocardioides sp. CBS4Y-1, whole genome shotgun sequence.</title>
        <authorList>
            <person name="Tuo L."/>
        </authorList>
    </citation>
    <scope>NUCLEOTIDE SEQUENCE</scope>
    <source>
        <strain evidence="7">CBS4Y-1</strain>
    </source>
</reference>
<sequence length="224" mass="24225">MTLSRLLTSRYSCRAFLPDEIDEAIIDRLFALGQLTPSWCNTQPWRAYLTRGAVTASFARALSAHAASQPADPDLPLPRGYTGVRDERRREAGHALYAALGIERSDRDARAAQMMRNFTFFGAPHVAVVTTPVELGVYGAVDCGAYVSTLLLAAEELGLGAVPQGAVALHSPFVRSWLSIPDDESVVCAISFGRADPDAPVNTFRTSRVDAGEAVRRVTESRSS</sequence>
<feature type="domain" description="Nitroreductase" evidence="6">
    <location>
        <begin position="8"/>
        <end position="194"/>
    </location>
</feature>
<dbReference type="InterPro" id="IPR000415">
    <property type="entry name" value="Nitroreductase-like"/>
</dbReference>
<evidence type="ECO:0000256" key="4">
    <source>
        <dbReference type="ARBA" id="ARBA00022643"/>
    </source>
</evidence>
<dbReference type="Proteomes" id="UP000656804">
    <property type="component" value="Unassembled WGS sequence"/>
</dbReference>
<keyword evidence="8" id="KW-1185">Reference proteome</keyword>
<evidence type="ECO:0000259" key="6">
    <source>
        <dbReference type="Pfam" id="PF00881"/>
    </source>
</evidence>
<comment type="similarity">
    <text evidence="2">Belongs to the nitroreductase family.</text>
</comment>
<dbReference type="Gene3D" id="3.40.109.10">
    <property type="entry name" value="NADH Oxidase"/>
    <property type="match status" value="1"/>
</dbReference>
<evidence type="ECO:0000313" key="7">
    <source>
        <dbReference type="EMBL" id="MBF4162709.1"/>
    </source>
</evidence>
<dbReference type="GO" id="GO:0016491">
    <property type="term" value="F:oxidoreductase activity"/>
    <property type="evidence" value="ECO:0007669"/>
    <property type="project" value="UniProtKB-KW"/>
</dbReference>
<protein>
    <submittedName>
        <fullName evidence="7">Nitroreductase family protein</fullName>
    </submittedName>
</protein>